<dbReference type="InterPro" id="IPR001635">
    <property type="entry name" value="Flag_hook_Flik"/>
</dbReference>
<organism evidence="6 7">
    <name type="scientific">Mixta theicola</name>
    <dbReference type="NCBI Taxonomy" id="1458355"/>
    <lineage>
        <taxon>Bacteria</taxon>
        <taxon>Pseudomonadati</taxon>
        <taxon>Pseudomonadota</taxon>
        <taxon>Gammaproteobacteria</taxon>
        <taxon>Enterobacterales</taxon>
        <taxon>Erwiniaceae</taxon>
        <taxon>Mixta</taxon>
    </lineage>
</organism>
<evidence type="ECO:0000313" key="6">
    <source>
        <dbReference type="EMBL" id="PNS11183.1"/>
    </source>
</evidence>
<dbReference type="Pfam" id="PF02120">
    <property type="entry name" value="Flg_hook"/>
    <property type="match status" value="1"/>
</dbReference>
<feature type="domain" description="Flagellar hook-length control protein-like C-terminal" evidence="5">
    <location>
        <begin position="242"/>
        <end position="321"/>
    </location>
</feature>
<dbReference type="GO" id="GO:0009424">
    <property type="term" value="C:bacterial-type flagellum hook"/>
    <property type="evidence" value="ECO:0007669"/>
    <property type="project" value="InterPro"/>
</dbReference>
<dbReference type="AlphaFoldDB" id="A0A2K1Q819"/>
<keyword evidence="3" id="KW-1005">Bacterial flagellum biogenesis</keyword>
<evidence type="ECO:0000256" key="4">
    <source>
        <dbReference type="SAM" id="MobiDB-lite"/>
    </source>
</evidence>
<comment type="caution">
    <text evidence="6">The sequence shown here is derived from an EMBL/GenBank/DDBJ whole genome shotgun (WGS) entry which is preliminary data.</text>
</comment>
<dbReference type="PRINTS" id="PR01007">
    <property type="entry name" value="FLGHOOKFLIK"/>
</dbReference>
<dbReference type="Gene3D" id="3.30.750.140">
    <property type="match status" value="1"/>
</dbReference>
<protein>
    <recommendedName>
        <fullName evidence="5">Flagellar hook-length control protein-like C-terminal domain-containing protein</fullName>
    </recommendedName>
</protein>
<comment type="function">
    <text evidence="1">Controls the length of the flagellar hook.</text>
</comment>
<dbReference type="OrthoDB" id="1792985at2"/>
<evidence type="ECO:0000313" key="7">
    <source>
        <dbReference type="Proteomes" id="UP000236345"/>
    </source>
</evidence>
<keyword evidence="7" id="KW-1185">Reference proteome</keyword>
<accession>A0A2K1Q819</accession>
<gene>
    <name evidence="6" type="ORF">COO59_12985</name>
</gene>
<dbReference type="EMBL" id="NWUO01000009">
    <property type="protein sequence ID" value="PNS11183.1"/>
    <property type="molecule type" value="Genomic_DNA"/>
</dbReference>
<comment type="similarity">
    <text evidence="2">Belongs to the FliK family.</text>
</comment>
<dbReference type="CDD" id="cd17470">
    <property type="entry name" value="T3SS_Flik_C"/>
    <property type="match status" value="1"/>
</dbReference>
<dbReference type="Proteomes" id="UP000236345">
    <property type="component" value="Unassembled WGS sequence"/>
</dbReference>
<dbReference type="PANTHER" id="PTHR37533">
    <property type="entry name" value="FLAGELLAR HOOK-LENGTH CONTROL PROTEIN"/>
    <property type="match status" value="1"/>
</dbReference>
<dbReference type="InterPro" id="IPR052563">
    <property type="entry name" value="FliK"/>
</dbReference>
<dbReference type="PANTHER" id="PTHR37533:SF2">
    <property type="entry name" value="FLAGELLAR HOOK-LENGTH CONTROL PROTEIN"/>
    <property type="match status" value="1"/>
</dbReference>
<evidence type="ECO:0000256" key="2">
    <source>
        <dbReference type="ARBA" id="ARBA00009149"/>
    </source>
</evidence>
<dbReference type="GO" id="GO:0044780">
    <property type="term" value="P:bacterial-type flagellum assembly"/>
    <property type="evidence" value="ECO:0007669"/>
    <property type="project" value="InterPro"/>
</dbReference>
<evidence type="ECO:0000259" key="5">
    <source>
        <dbReference type="Pfam" id="PF02120"/>
    </source>
</evidence>
<name>A0A2K1Q819_9GAMM</name>
<dbReference type="InterPro" id="IPR038610">
    <property type="entry name" value="FliK-like_C_sf"/>
</dbReference>
<reference evidence="7" key="1">
    <citation type="submission" date="2017-09" db="EMBL/GenBank/DDBJ databases">
        <authorList>
            <person name="Palmer M."/>
            <person name="Steenkamp E.T."/>
            <person name="Coetzee M.P."/>
            <person name="Avontuur J.R."/>
            <person name="Van Zyl E."/>
            <person name="Chan W.-Y."/>
            <person name="Blom J."/>
            <person name="Venter S.N."/>
        </authorList>
    </citation>
    <scope>NUCLEOTIDE SEQUENCE [LARGE SCALE GENOMIC DNA]</scope>
    <source>
        <strain evidence="7">QC88-366</strain>
    </source>
</reference>
<proteinExistence type="inferred from homology"/>
<evidence type="ECO:0000256" key="1">
    <source>
        <dbReference type="ARBA" id="ARBA00003944"/>
    </source>
</evidence>
<sequence>MMINMITALPGRAPTNAASADMAENADFASELDIQLAGATDEAVLVTQVENEREASDKLDEAVSEAVAAWLMPASLTEAVAASLPSASLTGGAPTAPQMSRLTGAEGTLNIDADAPQPLLESAAPQTGRHNAAAEMLRMITSPQTAHHTEKPAEAQQSHAQAVFIKPAVTTVQNQEAENDNAVLPVESRSQAMPLTAAPAFTPASLAAPAAATPAANVMLPVVHGTLEPEVGSSAWQQALGQQLSSFTRHGVHHAELRLHPENLGPLQINLRLKQDQVQLHFVTDQQPVRAALEAAMPHLRTSLADAGIQLDQGSVGRDAPSWGSAADSHSGQSSHSRKESGGSALNEVDDEIVPQRIHSRVGISIFA</sequence>
<evidence type="ECO:0000256" key="3">
    <source>
        <dbReference type="ARBA" id="ARBA00022795"/>
    </source>
</evidence>
<feature type="region of interest" description="Disordered" evidence="4">
    <location>
        <begin position="315"/>
        <end position="352"/>
    </location>
</feature>
<dbReference type="InterPro" id="IPR021136">
    <property type="entry name" value="Flagellar_hook_control-like_C"/>
</dbReference>
<dbReference type="RefSeq" id="WP_103060219.1">
    <property type="nucleotide sequence ID" value="NZ_BSOF01000005.1"/>
</dbReference>